<feature type="compositionally biased region" description="Polar residues" evidence="1">
    <location>
        <begin position="60"/>
        <end position="76"/>
    </location>
</feature>
<keyword evidence="3" id="KW-0808">Transferase</keyword>
<comment type="caution">
    <text evidence="3">The sequence shown here is derived from an EMBL/GenBank/DDBJ whole genome shotgun (WGS) entry which is preliminary data.</text>
</comment>
<dbReference type="AlphaFoldDB" id="A0A2V3ITV0"/>
<gene>
    <name evidence="3" type="ORF">BWQ96_05718</name>
</gene>
<evidence type="ECO:0000256" key="1">
    <source>
        <dbReference type="SAM" id="MobiDB-lite"/>
    </source>
</evidence>
<evidence type="ECO:0000313" key="4">
    <source>
        <dbReference type="Proteomes" id="UP000247409"/>
    </source>
</evidence>
<keyword evidence="3" id="KW-0489">Methyltransferase</keyword>
<dbReference type="InterPro" id="IPR023780">
    <property type="entry name" value="Chromo_domain"/>
</dbReference>
<reference evidence="3 4" key="1">
    <citation type="journal article" date="2018" name="Mol. Biol. Evol.">
        <title>Analysis of the draft genome of the red seaweed Gracilariopsis chorda provides insights into genome size evolution in Rhodophyta.</title>
        <authorList>
            <person name="Lee J."/>
            <person name="Yang E.C."/>
            <person name="Graf L."/>
            <person name="Yang J.H."/>
            <person name="Qiu H."/>
            <person name="Zel Zion U."/>
            <person name="Chan C.X."/>
            <person name="Stephens T.G."/>
            <person name="Weber A.P.M."/>
            <person name="Boo G.H."/>
            <person name="Boo S.M."/>
            <person name="Kim K.M."/>
            <person name="Shin Y."/>
            <person name="Jung M."/>
            <person name="Lee S.J."/>
            <person name="Yim H.S."/>
            <person name="Lee J.H."/>
            <person name="Bhattacharya D."/>
            <person name="Yoon H.S."/>
        </authorList>
    </citation>
    <scope>NUCLEOTIDE SEQUENCE [LARGE SCALE GENOMIC DNA]</scope>
    <source>
        <strain evidence="3 4">SKKU-2015</strain>
        <tissue evidence="3">Whole body</tissue>
    </source>
</reference>
<dbReference type="OrthoDB" id="2231705at2759"/>
<organism evidence="3 4">
    <name type="scientific">Gracilariopsis chorda</name>
    <dbReference type="NCBI Taxonomy" id="448386"/>
    <lineage>
        <taxon>Eukaryota</taxon>
        <taxon>Rhodophyta</taxon>
        <taxon>Florideophyceae</taxon>
        <taxon>Rhodymeniophycidae</taxon>
        <taxon>Gracilariales</taxon>
        <taxon>Gracilariaceae</taxon>
        <taxon>Gracilariopsis</taxon>
    </lineage>
</organism>
<dbReference type="Proteomes" id="UP000247409">
    <property type="component" value="Unassembled WGS sequence"/>
</dbReference>
<feature type="compositionally biased region" description="Polar residues" evidence="1">
    <location>
        <begin position="15"/>
        <end position="48"/>
    </location>
</feature>
<dbReference type="SUPFAM" id="SSF54160">
    <property type="entry name" value="Chromo domain-like"/>
    <property type="match status" value="1"/>
</dbReference>
<dbReference type="InterPro" id="IPR016197">
    <property type="entry name" value="Chromo-like_dom_sf"/>
</dbReference>
<accession>A0A2V3ITV0</accession>
<dbReference type="EMBL" id="NBIV01000088">
    <property type="protein sequence ID" value="PXF44540.1"/>
    <property type="molecule type" value="Genomic_DNA"/>
</dbReference>
<feature type="region of interest" description="Disordered" evidence="1">
    <location>
        <begin position="1"/>
        <end position="80"/>
    </location>
</feature>
<proteinExistence type="predicted"/>
<protein>
    <submittedName>
        <fullName evidence="3">DNA (Cytosine-5)-methyltransferase CMT2</fullName>
    </submittedName>
</protein>
<keyword evidence="4" id="KW-1185">Reference proteome</keyword>
<dbReference type="Pfam" id="PF00385">
    <property type="entry name" value="Chromo"/>
    <property type="match status" value="1"/>
</dbReference>
<evidence type="ECO:0000259" key="2">
    <source>
        <dbReference type="Pfam" id="PF00385"/>
    </source>
</evidence>
<feature type="domain" description="Chromo" evidence="2">
    <location>
        <begin position="87"/>
        <end position="132"/>
    </location>
</feature>
<dbReference type="STRING" id="448386.A0A2V3ITV0"/>
<dbReference type="GO" id="GO:0032259">
    <property type="term" value="P:methylation"/>
    <property type="evidence" value="ECO:0007669"/>
    <property type="project" value="UniProtKB-KW"/>
</dbReference>
<evidence type="ECO:0000313" key="3">
    <source>
        <dbReference type="EMBL" id="PXF44540.1"/>
    </source>
</evidence>
<dbReference type="Gene3D" id="2.40.50.40">
    <property type="match status" value="1"/>
</dbReference>
<sequence>MELAREEQMRVSVATRPSSSLTISDTPNYSLVGQSPEISRNTRTSVANRDTPEGEELNRTAVQERNTPAKTDSPNAQAREGVEDSEYVIACIVDKAFHEDGPKLQYRVRWCGYPPNVDAWYPIENLPRSHVVRYHRRKKLPLPANLVDALVGLFVDMLPLICGLYH</sequence>
<name>A0A2V3ITV0_9FLOR</name>
<dbReference type="GO" id="GO:0008168">
    <property type="term" value="F:methyltransferase activity"/>
    <property type="evidence" value="ECO:0007669"/>
    <property type="project" value="UniProtKB-KW"/>
</dbReference>